<dbReference type="PANTHER" id="PTHR21496:SF23">
    <property type="entry name" value="3-PHENYLPROPIONATE_CINNAMIC ACID DIOXYGENASE FERREDOXIN SUBUNIT"/>
    <property type="match status" value="1"/>
</dbReference>
<dbReference type="Pfam" id="PF00355">
    <property type="entry name" value="Rieske"/>
    <property type="match status" value="1"/>
</dbReference>
<dbReference type="CDD" id="cd03528">
    <property type="entry name" value="Rieske_RO_ferredoxin"/>
    <property type="match status" value="1"/>
</dbReference>
<evidence type="ECO:0000256" key="1">
    <source>
        <dbReference type="ARBA" id="ARBA00022714"/>
    </source>
</evidence>
<keyword evidence="7" id="KW-1185">Reference proteome</keyword>
<proteinExistence type="predicted"/>
<dbReference type="Proteomes" id="UP001620514">
    <property type="component" value="Unassembled WGS sequence"/>
</dbReference>
<dbReference type="Gene3D" id="2.102.10.10">
    <property type="entry name" value="Rieske [2Fe-2S] iron-sulphur domain"/>
    <property type="match status" value="1"/>
</dbReference>
<dbReference type="InterPro" id="IPR017941">
    <property type="entry name" value="Rieske_2Fe-2S"/>
</dbReference>
<gene>
    <name evidence="6" type="ORF">ABH943_006908</name>
</gene>
<keyword evidence="6" id="KW-0560">Oxidoreductase</keyword>
<evidence type="ECO:0000313" key="6">
    <source>
        <dbReference type="EMBL" id="MFK4446876.1"/>
    </source>
</evidence>
<dbReference type="GO" id="GO:0051213">
    <property type="term" value="F:dioxygenase activity"/>
    <property type="evidence" value="ECO:0007669"/>
    <property type="project" value="UniProtKB-KW"/>
</dbReference>
<dbReference type="EMBL" id="JBIYDN010000029">
    <property type="protein sequence ID" value="MFK4446876.1"/>
    <property type="molecule type" value="Genomic_DNA"/>
</dbReference>
<dbReference type="PANTHER" id="PTHR21496">
    <property type="entry name" value="FERREDOXIN-RELATED"/>
    <property type="match status" value="1"/>
</dbReference>
<evidence type="ECO:0000259" key="5">
    <source>
        <dbReference type="PROSITE" id="PS51296"/>
    </source>
</evidence>
<dbReference type="RefSeq" id="WP_404612061.1">
    <property type="nucleotide sequence ID" value="NZ_JBIYDN010000029.1"/>
</dbReference>
<evidence type="ECO:0000256" key="4">
    <source>
        <dbReference type="ARBA" id="ARBA00023014"/>
    </source>
</evidence>
<keyword evidence="4" id="KW-0411">Iron-sulfur</keyword>
<keyword evidence="6" id="KW-0223">Dioxygenase</keyword>
<evidence type="ECO:0000256" key="3">
    <source>
        <dbReference type="ARBA" id="ARBA00023004"/>
    </source>
</evidence>
<evidence type="ECO:0000256" key="2">
    <source>
        <dbReference type="ARBA" id="ARBA00022723"/>
    </source>
</evidence>
<dbReference type="PROSITE" id="PS51296">
    <property type="entry name" value="RIESKE"/>
    <property type="match status" value="1"/>
</dbReference>
<evidence type="ECO:0000313" key="7">
    <source>
        <dbReference type="Proteomes" id="UP001620514"/>
    </source>
</evidence>
<keyword evidence="2" id="KW-0479">Metal-binding</keyword>
<feature type="domain" description="Rieske" evidence="5">
    <location>
        <begin position="7"/>
        <end position="101"/>
    </location>
</feature>
<keyword evidence="3" id="KW-0408">Iron</keyword>
<dbReference type="SUPFAM" id="SSF50022">
    <property type="entry name" value="ISP domain"/>
    <property type="match status" value="1"/>
</dbReference>
<dbReference type="InterPro" id="IPR036922">
    <property type="entry name" value="Rieske_2Fe-2S_sf"/>
</dbReference>
<accession>A0ABW8MWR3</accession>
<reference evidence="6 7" key="1">
    <citation type="submission" date="2024-11" db="EMBL/GenBank/DDBJ databases">
        <title>Using genomics to understand microbial adaptation to soil warming.</title>
        <authorList>
            <person name="Deangelis K.M. PhD."/>
        </authorList>
    </citation>
    <scope>NUCLEOTIDE SEQUENCE [LARGE SCALE GENOMIC DNA]</scope>
    <source>
        <strain evidence="6 7">GAS97</strain>
    </source>
</reference>
<keyword evidence="1" id="KW-0001">2Fe-2S</keyword>
<comment type="caution">
    <text evidence="6">The sequence shown here is derived from an EMBL/GenBank/DDBJ whole genome shotgun (WGS) entry which is preliminary data.</text>
</comment>
<organism evidence="6 7">
    <name type="scientific">Caballeronia udeis</name>
    <dbReference type="NCBI Taxonomy" id="1232866"/>
    <lineage>
        <taxon>Bacteria</taxon>
        <taxon>Pseudomonadati</taxon>
        <taxon>Pseudomonadota</taxon>
        <taxon>Betaproteobacteria</taxon>
        <taxon>Burkholderiales</taxon>
        <taxon>Burkholderiaceae</taxon>
        <taxon>Caballeronia</taxon>
    </lineage>
</organism>
<protein>
    <submittedName>
        <fullName evidence="6">3-phenylpropionate/trans-cinnamate dioxygenase ferredoxin subunit</fullName>
    </submittedName>
</protein>
<name>A0ABW8MWR3_9BURK</name>
<sequence>MNSSDQIPVGAVNELPPGQRKLAFVDGRSIVLFNIDGTIHAIDNACPHNGASLASGRLEGCVLSCPAHGLRFDVRTGCMSGAGGLSLTTFPVRVIDGKLVVSLENPSASPAREHAVIQGNKNARFDDAATATRCVTAHAR</sequence>